<proteinExistence type="predicted"/>
<protein>
    <submittedName>
        <fullName evidence="2">Uncharacterized protein</fullName>
    </submittedName>
</protein>
<feature type="transmembrane region" description="Helical" evidence="1">
    <location>
        <begin position="20"/>
        <end position="42"/>
    </location>
</feature>
<comment type="caution">
    <text evidence="2">The sequence shown here is derived from an EMBL/GenBank/DDBJ whole genome shotgun (WGS) entry which is preliminary data.</text>
</comment>
<keyword evidence="1" id="KW-0812">Transmembrane</keyword>
<keyword evidence="1" id="KW-0472">Membrane</keyword>
<organism evidence="2 3">
    <name type="scientific">Neolewinella antarctica</name>
    <dbReference type="NCBI Taxonomy" id="442734"/>
    <lineage>
        <taxon>Bacteria</taxon>
        <taxon>Pseudomonadati</taxon>
        <taxon>Bacteroidota</taxon>
        <taxon>Saprospiria</taxon>
        <taxon>Saprospirales</taxon>
        <taxon>Lewinellaceae</taxon>
        <taxon>Neolewinella</taxon>
    </lineage>
</organism>
<evidence type="ECO:0000313" key="3">
    <source>
        <dbReference type="Proteomes" id="UP000770785"/>
    </source>
</evidence>
<sequence>MGGEDRKRAGLWVEEVFHAPLSHVGAVPIPIAIGIGIGRAAFRWLYRLRSGQTDPKHVNDYGAGATGVLLNAR</sequence>
<gene>
    <name evidence="2" type="ORF">GGR27_003831</name>
</gene>
<dbReference type="EMBL" id="JAATJH010000010">
    <property type="protein sequence ID" value="NJC28308.1"/>
    <property type="molecule type" value="Genomic_DNA"/>
</dbReference>
<evidence type="ECO:0000313" key="2">
    <source>
        <dbReference type="EMBL" id="NJC28308.1"/>
    </source>
</evidence>
<reference evidence="2 3" key="1">
    <citation type="submission" date="2020-03" db="EMBL/GenBank/DDBJ databases">
        <title>Genomic Encyclopedia of Type Strains, Phase IV (KMG-IV): sequencing the most valuable type-strain genomes for metagenomic binning, comparative biology and taxonomic classification.</title>
        <authorList>
            <person name="Goeker M."/>
        </authorList>
    </citation>
    <scope>NUCLEOTIDE SEQUENCE [LARGE SCALE GENOMIC DNA]</scope>
    <source>
        <strain evidence="2 3">DSM 105096</strain>
    </source>
</reference>
<evidence type="ECO:0000256" key="1">
    <source>
        <dbReference type="SAM" id="Phobius"/>
    </source>
</evidence>
<dbReference type="Proteomes" id="UP000770785">
    <property type="component" value="Unassembled WGS sequence"/>
</dbReference>
<accession>A0ABX0XHS7</accession>
<name>A0ABX0XHS7_9BACT</name>
<keyword evidence="1" id="KW-1133">Transmembrane helix</keyword>
<keyword evidence="3" id="KW-1185">Reference proteome</keyword>